<protein>
    <recommendedName>
        <fullName evidence="2">Antitoxin</fullName>
    </recommendedName>
</protein>
<comment type="similarity">
    <text evidence="1 2">Belongs to the phD/YefM antitoxin family.</text>
</comment>
<dbReference type="InterPro" id="IPR006442">
    <property type="entry name" value="Antitoxin_Phd/YefM"/>
</dbReference>
<dbReference type="InterPro" id="IPR036165">
    <property type="entry name" value="YefM-like_sf"/>
</dbReference>
<dbReference type="Proteomes" id="UP001521931">
    <property type="component" value="Unassembled WGS sequence"/>
</dbReference>
<dbReference type="EMBL" id="JAKRCV010000004">
    <property type="protein sequence ID" value="MCG7320678.1"/>
    <property type="molecule type" value="Genomic_DNA"/>
</dbReference>
<proteinExistence type="inferred from homology"/>
<reference evidence="3 4" key="1">
    <citation type="submission" date="2022-02" db="EMBL/GenBank/DDBJ databases">
        <title>Uncovering new skin microbiome diversity through culturing and metagenomics.</title>
        <authorList>
            <person name="Conlan S."/>
            <person name="Deming C."/>
            <person name="Nisc Comparative Sequencing Program N."/>
            <person name="Segre J.A."/>
        </authorList>
    </citation>
    <scope>NUCLEOTIDE SEQUENCE [LARGE SCALE GENOMIC DNA]</scope>
    <source>
        <strain evidence="3 4">ACRQZ</strain>
    </source>
</reference>
<dbReference type="NCBIfam" id="TIGR01552">
    <property type="entry name" value="phd_fam"/>
    <property type="match status" value="1"/>
</dbReference>
<organism evidence="3 4">
    <name type="scientific">Arsenicicoccus bolidensis</name>
    <dbReference type="NCBI Taxonomy" id="229480"/>
    <lineage>
        <taxon>Bacteria</taxon>
        <taxon>Bacillati</taxon>
        <taxon>Actinomycetota</taxon>
        <taxon>Actinomycetes</taxon>
        <taxon>Micrococcales</taxon>
        <taxon>Intrasporangiaceae</taxon>
        <taxon>Arsenicicoccus</taxon>
    </lineage>
</organism>
<evidence type="ECO:0000256" key="2">
    <source>
        <dbReference type="RuleBase" id="RU362080"/>
    </source>
</evidence>
<dbReference type="Pfam" id="PF02604">
    <property type="entry name" value="PhdYeFM_antitox"/>
    <property type="match status" value="1"/>
</dbReference>
<comment type="caution">
    <text evidence="3">The sequence shown here is derived from an EMBL/GenBank/DDBJ whole genome shotgun (WGS) entry which is preliminary data.</text>
</comment>
<name>A0ABS9PYH0_9MICO</name>
<evidence type="ECO:0000313" key="4">
    <source>
        <dbReference type="Proteomes" id="UP001521931"/>
    </source>
</evidence>
<sequence>MSIVNARTFNHSPSKVKAMAKDGPVFVTDRGNPTLVVLSIDEYERLSGAGSVLDSLRMDVEVDVEPVISRTLGEVPAL</sequence>
<dbReference type="SUPFAM" id="SSF143120">
    <property type="entry name" value="YefM-like"/>
    <property type="match status" value="1"/>
</dbReference>
<comment type="function">
    <text evidence="2">Antitoxin component of a type II toxin-antitoxin (TA) system.</text>
</comment>
<accession>A0ABS9PYH0</accession>
<dbReference type="RefSeq" id="WP_019286698.1">
    <property type="nucleotide sequence ID" value="NZ_JAKRCV010000004.1"/>
</dbReference>
<evidence type="ECO:0000313" key="3">
    <source>
        <dbReference type="EMBL" id="MCG7320678.1"/>
    </source>
</evidence>
<keyword evidence="4" id="KW-1185">Reference proteome</keyword>
<dbReference type="Gene3D" id="3.40.1620.10">
    <property type="entry name" value="YefM-like domain"/>
    <property type="match status" value="1"/>
</dbReference>
<evidence type="ECO:0000256" key="1">
    <source>
        <dbReference type="ARBA" id="ARBA00009981"/>
    </source>
</evidence>
<gene>
    <name evidence="3" type="ORF">MHL29_02055</name>
</gene>